<organism evidence="2">
    <name type="scientific">Staphylococcus aureus</name>
    <dbReference type="NCBI Taxonomy" id="1280"/>
    <lineage>
        <taxon>Bacteria</taxon>
        <taxon>Bacillati</taxon>
        <taxon>Bacillota</taxon>
        <taxon>Bacilli</taxon>
        <taxon>Bacillales</taxon>
        <taxon>Staphylococcaceae</taxon>
        <taxon>Staphylococcus</taxon>
    </lineage>
</organism>
<evidence type="ECO:0000313" key="2">
    <source>
        <dbReference type="EMBL" id="VYU10720.1"/>
    </source>
</evidence>
<sequence>MSQTEYQIKPGNITSNSEETSSISKVNCEI</sequence>
<proteinExistence type="predicted"/>
<evidence type="ECO:0000256" key="1">
    <source>
        <dbReference type="SAM" id="MobiDB-lite"/>
    </source>
</evidence>
<dbReference type="EMBL" id="CACRUD010000010">
    <property type="protein sequence ID" value="VYU10720.1"/>
    <property type="molecule type" value="Genomic_DNA"/>
</dbReference>
<feature type="compositionally biased region" description="Low complexity" evidence="1">
    <location>
        <begin position="12"/>
        <end position="24"/>
    </location>
</feature>
<reference evidence="2" key="1">
    <citation type="submission" date="2019-11" db="EMBL/GenBank/DDBJ databases">
        <authorList>
            <person name="Feng L."/>
        </authorList>
    </citation>
    <scope>NUCLEOTIDE SEQUENCE</scope>
    <source>
        <strain evidence="2">SaureusLFYP88</strain>
    </source>
</reference>
<feature type="region of interest" description="Disordered" evidence="1">
    <location>
        <begin position="1"/>
        <end position="30"/>
    </location>
</feature>
<dbReference type="AlphaFoldDB" id="A0A6K5C018"/>
<name>A0A6K5C018_STAAU</name>
<gene>
    <name evidence="2" type="ORF">SALFYP88_01521</name>
</gene>
<accession>A0A6K5C018</accession>
<protein>
    <submittedName>
        <fullName evidence="2">Uncharacterized protein</fullName>
    </submittedName>
</protein>